<sequence length="86" mass="9813">MLNSYRRTLPELQPGSSVFVQNRVNQNFTGSEAYSTSYTIPDSTPTVKPQEPVDEPASDFQFRRTYFQKSRQGSVSNQIRQSCKTT</sequence>
<name>A0A4Y2M4A6_ARAVE</name>
<evidence type="ECO:0000256" key="1">
    <source>
        <dbReference type="SAM" id="MobiDB-lite"/>
    </source>
</evidence>
<feature type="compositionally biased region" description="Polar residues" evidence="1">
    <location>
        <begin position="35"/>
        <end position="47"/>
    </location>
</feature>
<reference evidence="2 3" key="1">
    <citation type="journal article" date="2019" name="Sci. Rep.">
        <title>Orb-weaving spider Araneus ventricosus genome elucidates the spidroin gene catalogue.</title>
        <authorList>
            <person name="Kono N."/>
            <person name="Nakamura H."/>
            <person name="Ohtoshi R."/>
            <person name="Moran D.A.P."/>
            <person name="Shinohara A."/>
            <person name="Yoshida Y."/>
            <person name="Fujiwara M."/>
            <person name="Mori M."/>
            <person name="Tomita M."/>
            <person name="Arakawa K."/>
        </authorList>
    </citation>
    <scope>NUCLEOTIDE SEQUENCE [LARGE SCALE GENOMIC DNA]</scope>
</reference>
<dbReference type="Proteomes" id="UP000499080">
    <property type="component" value="Unassembled WGS sequence"/>
</dbReference>
<accession>A0A4Y2M4A6</accession>
<feature type="region of interest" description="Disordered" evidence="1">
    <location>
        <begin position="35"/>
        <end position="56"/>
    </location>
</feature>
<comment type="caution">
    <text evidence="2">The sequence shown here is derived from an EMBL/GenBank/DDBJ whole genome shotgun (WGS) entry which is preliminary data.</text>
</comment>
<proteinExistence type="predicted"/>
<organism evidence="2 3">
    <name type="scientific">Araneus ventricosus</name>
    <name type="common">Orbweaver spider</name>
    <name type="synonym">Epeira ventricosa</name>
    <dbReference type="NCBI Taxonomy" id="182803"/>
    <lineage>
        <taxon>Eukaryota</taxon>
        <taxon>Metazoa</taxon>
        <taxon>Ecdysozoa</taxon>
        <taxon>Arthropoda</taxon>
        <taxon>Chelicerata</taxon>
        <taxon>Arachnida</taxon>
        <taxon>Araneae</taxon>
        <taxon>Araneomorphae</taxon>
        <taxon>Entelegynae</taxon>
        <taxon>Araneoidea</taxon>
        <taxon>Araneidae</taxon>
        <taxon>Araneus</taxon>
    </lineage>
</organism>
<keyword evidence="3" id="KW-1185">Reference proteome</keyword>
<gene>
    <name evidence="2" type="ORF">AVEN_14904_1</name>
</gene>
<dbReference type="AlphaFoldDB" id="A0A4Y2M4A6"/>
<protein>
    <submittedName>
        <fullName evidence="2">Uncharacterized protein</fullName>
    </submittedName>
</protein>
<evidence type="ECO:0000313" key="2">
    <source>
        <dbReference type="EMBL" id="GBN21384.1"/>
    </source>
</evidence>
<dbReference type="EMBL" id="BGPR01006726">
    <property type="protein sequence ID" value="GBN21384.1"/>
    <property type="molecule type" value="Genomic_DNA"/>
</dbReference>
<evidence type="ECO:0000313" key="3">
    <source>
        <dbReference type="Proteomes" id="UP000499080"/>
    </source>
</evidence>